<dbReference type="InterPro" id="IPR011051">
    <property type="entry name" value="RmlC_Cupin_sf"/>
</dbReference>
<dbReference type="GO" id="GO:0043565">
    <property type="term" value="F:sequence-specific DNA binding"/>
    <property type="evidence" value="ECO:0007669"/>
    <property type="project" value="InterPro"/>
</dbReference>
<evidence type="ECO:0000256" key="1">
    <source>
        <dbReference type="ARBA" id="ARBA00023015"/>
    </source>
</evidence>
<protein>
    <submittedName>
        <fullName evidence="5">Helix-turn-helix transcriptional regulator</fullName>
    </submittedName>
</protein>
<dbReference type="EMBL" id="JACHVB010000014">
    <property type="protein sequence ID" value="MBC2593806.1"/>
    <property type="molecule type" value="Genomic_DNA"/>
</dbReference>
<dbReference type="InterPro" id="IPR014710">
    <property type="entry name" value="RmlC-like_jellyroll"/>
</dbReference>
<dbReference type="Gene3D" id="2.60.120.10">
    <property type="entry name" value="Jelly Rolls"/>
    <property type="match status" value="1"/>
</dbReference>
<proteinExistence type="predicted"/>
<dbReference type="Pfam" id="PF12833">
    <property type="entry name" value="HTH_18"/>
    <property type="match status" value="1"/>
</dbReference>
<keyword evidence="6" id="KW-1185">Reference proteome</keyword>
<name>A0A842HDQ1_9BACT</name>
<dbReference type="PROSITE" id="PS01124">
    <property type="entry name" value="HTH_ARAC_FAMILY_2"/>
    <property type="match status" value="1"/>
</dbReference>
<evidence type="ECO:0000313" key="5">
    <source>
        <dbReference type="EMBL" id="MBC2593806.1"/>
    </source>
</evidence>
<keyword evidence="3" id="KW-0804">Transcription</keyword>
<organism evidence="5 6">
    <name type="scientific">Ruficoccus amylovorans</name>
    <dbReference type="NCBI Taxonomy" id="1804625"/>
    <lineage>
        <taxon>Bacteria</taxon>
        <taxon>Pseudomonadati</taxon>
        <taxon>Verrucomicrobiota</taxon>
        <taxon>Opitutia</taxon>
        <taxon>Puniceicoccales</taxon>
        <taxon>Cerasicoccaceae</taxon>
        <taxon>Ruficoccus</taxon>
    </lineage>
</organism>
<feature type="domain" description="HTH araC/xylS-type" evidence="4">
    <location>
        <begin position="184"/>
        <end position="282"/>
    </location>
</feature>
<dbReference type="PROSITE" id="PS00041">
    <property type="entry name" value="HTH_ARAC_FAMILY_1"/>
    <property type="match status" value="1"/>
</dbReference>
<dbReference type="Pfam" id="PF07883">
    <property type="entry name" value="Cupin_2"/>
    <property type="match status" value="1"/>
</dbReference>
<dbReference type="AlphaFoldDB" id="A0A842HDQ1"/>
<dbReference type="SMART" id="SM00342">
    <property type="entry name" value="HTH_ARAC"/>
    <property type="match status" value="1"/>
</dbReference>
<keyword evidence="1" id="KW-0805">Transcription regulation</keyword>
<dbReference type="PANTHER" id="PTHR43280">
    <property type="entry name" value="ARAC-FAMILY TRANSCRIPTIONAL REGULATOR"/>
    <property type="match status" value="1"/>
</dbReference>
<evidence type="ECO:0000256" key="2">
    <source>
        <dbReference type="ARBA" id="ARBA00023125"/>
    </source>
</evidence>
<evidence type="ECO:0000313" key="6">
    <source>
        <dbReference type="Proteomes" id="UP000546464"/>
    </source>
</evidence>
<dbReference type="InterPro" id="IPR013096">
    <property type="entry name" value="Cupin_2"/>
</dbReference>
<dbReference type="GO" id="GO:0003700">
    <property type="term" value="F:DNA-binding transcription factor activity"/>
    <property type="evidence" value="ECO:0007669"/>
    <property type="project" value="InterPro"/>
</dbReference>
<keyword evidence="2" id="KW-0238">DNA-binding</keyword>
<dbReference type="PANTHER" id="PTHR43280:SF27">
    <property type="entry name" value="TRANSCRIPTIONAL REGULATOR MTLR"/>
    <property type="match status" value="1"/>
</dbReference>
<dbReference type="Gene3D" id="1.10.10.60">
    <property type="entry name" value="Homeodomain-like"/>
    <property type="match status" value="2"/>
</dbReference>
<dbReference type="Proteomes" id="UP000546464">
    <property type="component" value="Unassembled WGS sequence"/>
</dbReference>
<gene>
    <name evidence="5" type="ORF">H5P28_05985</name>
</gene>
<dbReference type="InterPro" id="IPR009057">
    <property type="entry name" value="Homeodomain-like_sf"/>
</dbReference>
<sequence length="287" mass="33116">MKAALETIHETRHEAFAFREFNQVRFQSPWHYHPEFEITLIESSEGELFVGDRIWPFSAGEVYAFGCSLPHYFHNPEGKLRQRARALVIQFLPDTFGPQFFGLGELAAIRRFINRAQTGFKLHERARETAVARIRRMRQLDGARRLFALFHLLDDMSVADEDLEGLSSEGFMPILDAEASQRMARIYRYVFQELDSRVTLAGAASAAGMAESAFCRYFKRMTGKRFTDFINELRVSRSCRELIESTQSVAEIAFACGYGSLSNYNRCFRLIMKMSPREYRSRHSTLG</sequence>
<accession>A0A842HDQ1</accession>
<dbReference type="InterPro" id="IPR018062">
    <property type="entry name" value="HTH_AraC-typ_CS"/>
</dbReference>
<evidence type="ECO:0000256" key="3">
    <source>
        <dbReference type="ARBA" id="ARBA00023163"/>
    </source>
</evidence>
<reference evidence="5 6" key="1">
    <citation type="submission" date="2020-07" db="EMBL/GenBank/DDBJ databases">
        <authorList>
            <person name="Feng X."/>
        </authorList>
    </citation>
    <scope>NUCLEOTIDE SEQUENCE [LARGE SCALE GENOMIC DNA]</scope>
    <source>
        <strain evidence="5 6">JCM31066</strain>
    </source>
</reference>
<comment type="caution">
    <text evidence="5">The sequence shown here is derived from an EMBL/GenBank/DDBJ whole genome shotgun (WGS) entry which is preliminary data.</text>
</comment>
<evidence type="ECO:0000259" key="4">
    <source>
        <dbReference type="PROSITE" id="PS01124"/>
    </source>
</evidence>
<dbReference type="InterPro" id="IPR018060">
    <property type="entry name" value="HTH_AraC"/>
</dbReference>
<dbReference type="SUPFAM" id="SSF46689">
    <property type="entry name" value="Homeodomain-like"/>
    <property type="match status" value="2"/>
</dbReference>
<dbReference type="SUPFAM" id="SSF51182">
    <property type="entry name" value="RmlC-like cupins"/>
    <property type="match status" value="1"/>
</dbReference>
<dbReference type="RefSeq" id="WP_185674805.1">
    <property type="nucleotide sequence ID" value="NZ_JACHVB010000014.1"/>
</dbReference>